<evidence type="ECO:0000313" key="1">
    <source>
        <dbReference type="EMBL" id="ATQ68810.1"/>
    </source>
</evidence>
<proteinExistence type="predicted"/>
<dbReference type="Proteomes" id="UP000230709">
    <property type="component" value="Chromosome"/>
</dbReference>
<keyword evidence="2" id="KW-1185">Reference proteome</keyword>
<name>A0A2D2D1F3_METT3</name>
<dbReference type="KEGG" id="mtw:CQW49_13655"/>
<evidence type="ECO:0000313" key="2">
    <source>
        <dbReference type="Proteomes" id="UP000230709"/>
    </source>
</evidence>
<reference evidence="2" key="1">
    <citation type="submission" date="2017-10" db="EMBL/GenBank/DDBJ databases">
        <title>Completed PacBio SMRT sequence of Methylosinus trichosporium OB3b reveals presence of a third large plasmid.</title>
        <authorList>
            <person name="Charles T.C."/>
            <person name="Lynch M.D.J."/>
            <person name="Heil J.R."/>
            <person name="Cheng J."/>
        </authorList>
    </citation>
    <scope>NUCLEOTIDE SEQUENCE [LARGE SCALE GENOMIC DNA]</scope>
    <source>
        <strain evidence="2">OB3b</strain>
    </source>
</reference>
<organism evidence="1 2">
    <name type="scientific">Methylosinus trichosporium (strain ATCC 35070 / NCIMB 11131 / UNIQEM 75 / OB3b)</name>
    <dbReference type="NCBI Taxonomy" id="595536"/>
    <lineage>
        <taxon>Bacteria</taxon>
        <taxon>Pseudomonadati</taxon>
        <taxon>Pseudomonadota</taxon>
        <taxon>Alphaproteobacteria</taxon>
        <taxon>Hyphomicrobiales</taxon>
        <taxon>Methylocystaceae</taxon>
        <taxon>Methylosinus</taxon>
    </lineage>
</organism>
<accession>A0A2D2D1F3</accession>
<gene>
    <name evidence="1" type="ORF">CQW49_13655</name>
</gene>
<protein>
    <submittedName>
        <fullName evidence="1">Uncharacterized protein</fullName>
    </submittedName>
</protein>
<sequence>MQARWRAKLSNRVPKSRRACQVGTTARLIVAARREAQSRSAAPAENSANDCAMTIMGSI</sequence>
<dbReference type="AlphaFoldDB" id="A0A2D2D1F3"/>
<dbReference type="EMBL" id="CP023737">
    <property type="protein sequence ID" value="ATQ68810.1"/>
    <property type="molecule type" value="Genomic_DNA"/>
</dbReference>